<feature type="domain" description="Tf2-1-like SH3-like" evidence="2">
    <location>
        <begin position="1"/>
        <end position="58"/>
    </location>
</feature>
<organism evidence="3 4">
    <name type="scientific">Platanthera zijinensis</name>
    <dbReference type="NCBI Taxonomy" id="2320716"/>
    <lineage>
        <taxon>Eukaryota</taxon>
        <taxon>Viridiplantae</taxon>
        <taxon>Streptophyta</taxon>
        <taxon>Embryophyta</taxon>
        <taxon>Tracheophyta</taxon>
        <taxon>Spermatophyta</taxon>
        <taxon>Magnoliopsida</taxon>
        <taxon>Liliopsida</taxon>
        <taxon>Asparagales</taxon>
        <taxon>Orchidaceae</taxon>
        <taxon>Orchidoideae</taxon>
        <taxon>Orchideae</taxon>
        <taxon>Orchidinae</taxon>
        <taxon>Platanthera</taxon>
    </lineage>
</organism>
<comment type="caution">
    <text evidence="3">The sequence shown here is derived from an EMBL/GenBank/DDBJ whole genome shotgun (WGS) entry which is preliminary data.</text>
</comment>
<evidence type="ECO:0000313" key="3">
    <source>
        <dbReference type="EMBL" id="KAK8923920.1"/>
    </source>
</evidence>
<reference evidence="3 4" key="1">
    <citation type="journal article" date="2022" name="Nat. Plants">
        <title>Genomes of leafy and leafless Platanthera orchids illuminate the evolution of mycoheterotrophy.</title>
        <authorList>
            <person name="Li M.H."/>
            <person name="Liu K.W."/>
            <person name="Li Z."/>
            <person name="Lu H.C."/>
            <person name="Ye Q.L."/>
            <person name="Zhang D."/>
            <person name="Wang J.Y."/>
            <person name="Li Y.F."/>
            <person name="Zhong Z.M."/>
            <person name="Liu X."/>
            <person name="Yu X."/>
            <person name="Liu D.K."/>
            <person name="Tu X.D."/>
            <person name="Liu B."/>
            <person name="Hao Y."/>
            <person name="Liao X.Y."/>
            <person name="Jiang Y.T."/>
            <person name="Sun W.H."/>
            <person name="Chen J."/>
            <person name="Chen Y.Q."/>
            <person name="Ai Y."/>
            <person name="Zhai J.W."/>
            <person name="Wu S.S."/>
            <person name="Zhou Z."/>
            <person name="Hsiao Y.Y."/>
            <person name="Wu W.L."/>
            <person name="Chen Y.Y."/>
            <person name="Lin Y.F."/>
            <person name="Hsu J.L."/>
            <person name="Li C.Y."/>
            <person name="Wang Z.W."/>
            <person name="Zhao X."/>
            <person name="Zhong W.Y."/>
            <person name="Ma X.K."/>
            <person name="Ma L."/>
            <person name="Huang J."/>
            <person name="Chen G.Z."/>
            <person name="Huang M.Z."/>
            <person name="Huang L."/>
            <person name="Peng D.H."/>
            <person name="Luo Y.B."/>
            <person name="Zou S.Q."/>
            <person name="Chen S.P."/>
            <person name="Lan S."/>
            <person name="Tsai W.C."/>
            <person name="Van de Peer Y."/>
            <person name="Liu Z.J."/>
        </authorList>
    </citation>
    <scope>NUCLEOTIDE SEQUENCE [LARGE SCALE GENOMIC DNA]</scope>
    <source>
        <strain evidence="3">Lor287</strain>
    </source>
</reference>
<keyword evidence="4" id="KW-1185">Reference proteome</keyword>
<proteinExistence type="predicted"/>
<gene>
    <name evidence="3" type="ORF">KSP39_PZI019706</name>
</gene>
<evidence type="ECO:0000313" key="4">
    <source>
        <dbReference type="Proteomes" id="UP001418222"/>
    </source>
</evidence>
<dbReference type="EMBL" id="JBBWWQ010000017">
    <property type="protein sequence ID" value="KAK8923920.1"/>
    <property type="molecule type" value="Genomic_DNA"/>
</dbReference>
<dbReference type="Pfam" id="PF24626">
    <property type="entry name" value="SH3_Tf2-1"/>
    <property type="match status" value="1"/>
</dbReference>
<dbReference type="Proteomes" id="UP001418222">
    <property type="component" value="Unassembled WGS sequence"/>
</dbReference>
<accession>A0AAP0FY48</accession>
<dbReference type="AlphaFoldDB" id="A0AAP0FY48"/>
<protein>
    <recommendedName>
        <fullName evidence="2">Tf2-1-like SH3-like domain-containing protein</fullName>
    </recommendedName>
</protein>
<evidence type="ECO:0000259" key="2">
    <source>
        <dbReference type="Pfam" id="PF24626"/>
    </source>
</evidence>
<dbReference type="InterPro" id="IPR056924">
    <property type="entry name" value="SH3_Tf2-1"/>
</dbReference>
<name>A0AAP0FY48_9ASPA</name>
<evidence type="ECO:0000256" key="1">
    <source>
        <dbReference type="SAM" id="MobiDB-lite"/>
    </source>
</evidence>
<sequence>MVRIREERLPHGTARKLNAKRMSPLTILRKFEANAYELDLPKDIGIHHVFNIDDLIPYYEPREYMKPHSEAIPDSPPQQPIHGASRSNRFHIGSPSKTHQAPKSSLAWSAHYLFNELVHIGVDGACLEDPTQVFDRIASLVMVVMLYESLRESGSRDTQRGLMEPVVPVMQKPFHANKGGEDLLFLCCPMEVKVLL</sequence>
<feature type="region of interest" description="Disordered" evidence="1">
    <location>
        <begin position="68"/>
        <end position="101"/>
    </location>
</feature>